<dbReference type="EMBL" id="JAHRHJ020000010">
    <property type="protein sequence ID" value="KAH9298022.1"/>
    <property type="molecule type" value="Genomic_DNA"/>
</dbReference>
<sequence length="56" mass="6292">ASAPVNHNTTYLNVPDIRCDEKSRVRIFSTKVDNFVFGETDSNGLLYRDRSGWGDG</sequence>
<organism evidence="1 2">
    <name type="scientific">Taxus chinensis</name>
    <name type="common">Chinese yew</name>
    <name type="synonym">Taxus wallichiana var. chinensis</name>
    <dbReference type="NCBI Taxonomy" id="29808"/>
    <lineage>
        <taxon>Eukaryota</taxon>
        <taxon>Viridiplantae</taxon>
        <taxon>Streptophyta</taxon>
        <taxon>Embryophyta</taxon>
        <taxon>Tracheophyta</taxon>
        <taxon>Spermatophyta</taxon>
        <taxon>Pinopsida</taxon>
        <taxon>Pinidae</taxon>
        <taxon>Conifers II</taxon>
        <taxon>Cupressales</taxon>
        <taxon>Taxaceae</taxon>
        <taxon>Taxus</taxon>
    </lineage>
</organism>
<dbReference type="AlphaFoldDB" id="A0AA38CCG6"/>
<feature type="non-terminal residue" evidence="1">
    <location>
        <position position="56"/>
    </location>
</feature>
<reference evidence="1 2" key="1">
    <citation type="journal article" date="2021" name="Nat. Plants">
        <title>The Taxus genome provides insights into paclitaxel biosynthesis.</title>
        <authorList>
            <person name="Xiong X."/>
            <person name="Gou J."/>
            <person name="Liao Q."/>
            <person name="Li Y."/>
            <person name="Zhou Q."/>
            <person name="Bi G."/>
            <person name="Li C."/>
            <person name="Du R."/>
            <person name="Wang X."/>
            <person name="Sun T."/>
            <person name="Guo L."/>
            <person name="Liang H."/>
            <person name="Lu P."/>
            <person name="Wu Y."/>
            <person name="Zhang Z."/>
            <person name="Ro D.K."/>
            <person name="Shang Y."/>
            <person name="Huang S."/>
            <person name="Yan J."/>
        </authorList>
    </citation>
    <scope>NUCLEOTIDE SEQUENCE [LARGE SCALE GENOMIC DNA]</scope>
    <source>
        <strain evidence="1">Ta-2019</strain>
    </source>
</reference>
<comment type="caution">
    <text evidence="1">The sequence shown here is derived from an EMBL/GenBank/DDBJ whole genome shotgun (WGS) entry which is preliminary data.</text>
</comment>
<evidence type="ECO:0000313" key="2">
    <source>
        <dbReference type="Proteomes" id="UP000824469"/>
    </source>
</evidence>
<accession>A0AA38CCG6</accession>
<gene>
    <name evidence="1" type="ORF">KI387_029704</name>
</gene>
<keyword evidence="2" id="KW-1185">Reference proteome</keyword>
<name>A0AA38CCG6_TAXCH</name>
<dbReference type="Proteomes" id="UP000824469">
    <property type="component" value="Unassembled WGS sequence"/>
</dbReference>
<protein>
    <submittedName>
        <fullName evidence="1">Uncharacterized protein</fullName>
    </submittedName>
</protein>
<proteinExistence type="predicted"/>
<feature type="non-terminal residue" evidence="1">
    <location>
        <position position="1"/>
    </location>
</feature>
<evidence type="ECO:0000313" key="1">
    <source>
        <dbReference type="EMBL" id="KAH9298022.1"/>
    </source>
</evidence>